<reference evidence="2 3" key="1">
    <citation type="submission" date="2018-02" db="EMBL/GenBank/DDBJ databases">
        <title>Solimicrobium silvestre gen. nov., sp. nov., isolated from alpine forest soil.</title>
        <authorList>
            <person name="Margesin R."/>
            <person name="Albuquerque L."/>
            <person name="Zhang D.-C."/>
            <person name="Froufe H.J.C."/>
            <person name="Severino R."/>
            <person name="Roxo I."/>
            <person name="Egas C."/>
            <person name="Da Costa M.S."/>
        </authorList>
    </citation>
    <scope>NUCLEOTIDE SEQUENCE [LARGE SCALE GENOMIC DNA]</scope>
    <source>
        <strain evidence="2 3">S20-91</strain>
    </source>
</reference>
<dbReference type="EMBL" id="PUGF01000001">
    <property type="protein sequence ID" value="PRC95012.1"/>
    <property type="molecule type" value="Genomic_DNA"/>
</dbReference>
<proteinExistence type="predicted"/>
<protein>
    <submittedName>
        <fullName evidence="2">NADH(P)-binding</fullName>
    </submittedName>
</protein>
<dbReference type="AlphaFoldDB" id="A0A2S9H4V4"/>
<dbReference type="Gene3D" id="3.40.50.720">
    <property type="entry name" value="NAD(P)-binding Rossmann-like Domain"/>
    <property type="match status" value="1"/>
</dbReference>
<dbReference type="Proteomes" id="UP000237839">
    <property type="component" value="Unassembled WGS sequence"/>
</dbReference>
<organism evidence="2 3">
    <name type="scientific">Solimicrobium silvestre</name>
    <dbReference type="NCBI Taxonomy" id="2099400"/>
    <lineage>
        <taxon>Bacteria</taxon>
        <taxon>Pseudomonadati</taxon>
        <taxon>Pseudomonadota</taxon>
        <taxon>Betaproteobacteria</taxon>
        <taxon>Burkholderiales</taxon>
        <taxon>Oxalobacteraceae</taxon>
        <taxon>Solimicrobium</taxon>
    </lineage>
</organism>
<dbReference type="RefSeq" id="WP_105529920.1">
    <property type="nucleotide sequence ID" value="NZ_PUGF01000001.1"/>
</dbReference>
<comment type="caution">
    <text evidence="2">The sequence shown here is derived from an EMBL/GenBank/DDBJ whole genome shotgun (WGS) entry which is preliminary data.</text>
</comment>
<evidence type="ECO:0000313" key="2">
    <source>
        <dbReference type="EMBL" id="PRC95012.1"/>
    </source>
</evidence>
<dbReference type="OrthoDB" id="9801773at2"/>
<name>A0A2S9H4V4_9BURK</name>
<evidence type="ECO:0000313" key="3">
    <source>
        <dbReference type="Proteomes" id="UP000237839"/>
    </source>
</evidence>
<evidence type="ECO:0000259" key="1">
    <source>
        <dbReference type="Pfam" id="PF01370"/>
    </source>
</evidence>
<sequence length="314" mass="35214">MSKNILIIGGTRFFGKVLVQKLLDAGNQVTIATRGQMKDSFDYSVQRIKVDRKNEASMLEAFAGISGFDIVYDQMCYTPRDAAISVKTFAGKVGRYVVSSTIEVYDHLYRKFDRPYREVDLDLNSVAVDMTHPWDIAELAEQHYGLGKRQAEAYFYQEGSLPVVSVRIAHVLAGPEDFTGRLAAYVQRVYQGDPVLYSNGHGKSSFTNPEAICDFLCWVGEETFLGPINSASVGEFSALDIYREVGELMHKDIVSQPVVCQINAPQLSPFDYSHLHMMDTSRAQSLGYSFNHRREWLAELISQHIAAESKAAQI</sequence>
<dbReference type="InterPro" id="IPR001509">
    <property type="entry name" value="Epimerase_deHydtase"/>
</dbReference>
<dbReference type="SUPFAM" id="SSF51735">
    <property type="entry name" value="NAD(P)-binding Rossmann-fold domains"/>
    <property type="match status" value="1"/>
</dbReference>
<feature type="domain" description="NAD-dependent epimerase/dehydratase" evidence="1">
    <location>
        <begin position="5"/>
        <end position="73"/>
    </location>
</feature>
<keyword evidence="3" id="KW-1185">Reference proteome</keyword>
<accession>A0A2S9H4V4</accession>
<dbReference type="InterPro" id="IPR036291">
    <property type="entry name" value="NAD(P)-bd_dom_sf"/>
</dbReference>
<gene>
    <name evidence="2" type="ORF">S2091_0207</name>
</gene>
<dbReference type="Pfam" id="PF01370">
    <property type="entry name" value="Epimerase"/>
    <property type="match status" value="1"/>
</dbReference>